<dbReference type="AlphaFoldDB" id="A0AAQ3P0Q8"/>
<keyword evidence="5" id="KW-0547">Nucleotide-binding</keyword>
<keyword evidence="12" id="KW-1185">Reference proteome</keyword>
<dbReference type="InterPro" id="IPR011009">
    <property type="entry name" value="Kinase-like_dom_sf"/>
</dbReference>
<dbReference type="GO" id="GO:0005524">
    <property type="term" value="F:ATP binding"/>
    <property type="evidence" value="ECO:0007669"/>
    <property type="project" value="UniProtKB-KW"/>
</dbReference>
<keyword evidence="6" id="KW-0418">Kinase</keyword>
<keyword evidence="4" id="KW-0808">Transferase</keyword>
<gene>
    <name evidence="11" type="ORF">V8G54_005973</name>
</gene>
<dbReference type="GO" id="GO:0007165">
    <property type="term" value="P:signal transduction"/>
    <property type="evidence" value="ECO:0007669"/>
    <property type="project" value="InterPro"/>
</dbReference>
<dbReference type="GO" id="GO:0004674">
    <property type="term" value="F:protein serine/threonine kinase activity"/>
    <property type="evidence" value="ECO:0007669"/>
    <property type="project" value="UniProtKB-KW"/>
</dbReference>
<proteinExistence type="predicted"/>
<evidence type="ECO:0000313" key="11">
    <source>
        <dbReference type="EMBL" id="WVZ18651.1"/>
    </source>
</evidence>
<dbReference type="PANTHER" id="PTHR43895:SF143">
    <property type="entry name" value="NON-SPECIFIC SERINE_THREONINE PROTEIN KINASE"/>
    <property type="match status" value="1"/>
</dbReference>
<dbReference type="EC" id="2.7.11.1" evidence="2"/>
<feature type="domain" description="NAF" evidence="10">
    <location>
        <begin position="180"/>
        <end position="205"/>
    </location>
</feature>
<dbReference type="PANTHER" id="PTHR43895">
    <property type="entry name" value="CALCIUM/CALMODULIN-DEPENDENT PROTEIN KINASE KINASE-RELATED"/>
    <property type="match status" value="1"/>
</dbReference>
<dbReference type="PROSITE" id="PS50816">
    <property type="entry name" value="NAF"/>
    <property type="match status" value="1"/>
</dbReference>
<accession>A0AAQ3P0Q8</accession>
<evidence type="ECO:0000256" key="3">
    <source>
        <dbReference type="ARBA" id="ARBA00022527"/>
    </source>
</evidence>
<dbReference type="EMBL" id="CP144699">
    <property type="protein sequence ID" value="WVZ18651.1"/>
    <property type="molecule type" value="Genomic_DNA"/>
</dbReference>
<name>A0AAQ3P0Q8_VIGMU</name>
<comment type="cofactor">
    <cofactor evidence="1">
        <name>Mn(2+)</name>
        <dbReference type="ChEBI" id="CHEBI:29035"/>
    </cofactor>
</comment>
<reference evidence="11 12" key="1">
    <citation type="journal article" date="2023" name="Life. Sci Alliance">
        <title>Evolutionary insights into 3D genome organization and epigenetic landscape of Vigna mungo.</title>
        <authorList>
            <person name="Junaid A."/>
            <person name="Singh B."/>
            <person name="Bhatia S."/>
        </authorList>
    </citation>
    <scope>NUCLEOTIDE SEQUENCE [LARGE SCALE GENOMIC DNA]</scope>
    <source>
        <strain evidence="11">Urdbean</strain>
    </source>
</reference>
<evidence type="ECO:0000256" key="8">
    <source>
        <dbReference type="SAM" id="MobiDB-lite"/>
    </source>
</evidence>
<dbReference type="Gene3D" id="1.10.510.10">
    <property type="entry name" value="Transferase(Phosphotransferase) domain 1"/>
    <property type="match status" value="1"/>
</dbReference>
<protein>
    <recommendedName>
        <fullName evidence="2">non-specific serine/threonine protein kinase</fullName>
        <ecNumber evidence="2">2.7.11.1</ecNumber>
    </recommendedName>
</protein>
<dbReference type="InterPro" id="IPR018451">
    <property type="entry name" value="NAF/FISL_domain"/>
</dbReference>
<keyword evidence="7" id="KW-0067">ATP-binding</keyword>
<sequence>MVSPTVKPKNLLLDENEDLKVSDFGLSVLPDQRKSDEMLVTPCSTPTYVAPEVETKTTDSVRVKLVRSRIFVAEMDRRSNCTGCSRNILFNKYKIGKLLGVHGKNLNINDNVAIKVIKKEKLQKDKLVKQIKCEVSIMRLVRHPHIYFNGVDVGGSGNVSNIEDGNSSSNHSRELVGVKPACPSYNAFEIISFLSHEFDLSNMFETRKRSSAMFISKHSTLSVMAKLEAGDGEDAVHGENAGSDEREEGEVGMIVEVFEVPPSRDTKLHIKGQVSPPRGIELHTEGQELHPRS</sequence>
<dbReference type="Gene3D" id="3.30.310.80">
    <property type="entry name" value="Kinase associated domain 1, KA1"/>
    <property type="match status" value="1"/>
</dbReference>
<dbReference type="Pfam" id="PF00069">
    <property type="entry name" value="Pkinase"/>
    <property type="match status" value="1"/>
</dbReference>
<evidence type="ECO:0000256" key="4">
    <source>
        <dbReference type="ARBA" id="ARBA00022679"/>
    </source>
</evidence>
<feature type="domain" description="Protein kinase" evidence="9">
    <location>
        <begin position="1"/>
        <end position="148"/>
    </location>
</feature>
<dbReference type="Gene3D" id="3.30.200.20">
    <property type="entry name" value="Phosphorylase Kinase, domain 1"/>
    <property type="match status" value="1"/>
</dbReference>
<dbReference type="InterPro" id="IPR000719">
    <property type="entry name" value="Prot_kinase_dom"/>
</dbReference>
<feature type="compositionally biased region" description="Basic and acidic residues" evidence="8">
    <location>
        <begin position="280"/>
        <end position="293"/>
    </location>
</feature>
<dbReference type="PROSITE" id="PS50011">
    <property type="entry name" value="PROTEIN_KINASE_DOM"/>
    <property type="match status" value="1"/>
</dbReference>
<evidence type="ECO:0000313" key="12">
    <source>
        <dbReference type="Proteomes" id="UP001374535"/>
    </source>
</evidence>
<organism evidence="11 12">
    <name type="scientific">Vigna mungo</name>
    <name type="common">Black gram</name>
    <name type="synonym">Phaseolus mungo</name>
    <dbReference type="NCBI Taxonomy" id="3915"/>
    <lineage>
        <taxon>Eukaryota</taxon>
        <taxon>Viridiplantae</taxon>
        <taxon>Streptophyta</taxon>
        <taxon>Embryophyta</taxon>
        <taxon>Tracheophyta</taxon>
        <taxon>Spermatophyta</taxon>
        <taxon>Magnoliopsida</taxon>
        <taxon>eudicotyledons</taxon>
        <taxon>Gunneridae</taxon>
        <taxon>Pentapetalae</taxon>
        <taxon>rosids</taxon>
        <taxon>fabids</taxon>
        <taxon>Fabales</taxon>
        <taxon>Fabaceae</taxon>
        <taxon>Papilionoideae</taxon>
        <taxon>50 kb inversion clade</taxon>
        <taxon>NPAAA clade</taxon>
        <taxon>indigoferoid/millettioid clade</taxon>
        <taxon>Phaseoleae</taxon>
        <taxon>Vigna</taxon>
    </lineage>
</organism>
<evidence type="ECO:0000259" key="9">
    <source>
        <dbReference type="PROSITE" id="PS50011"/>
    </source>
</evidence>
<keyword evidence="3" id="KW-0723">Serine/threonine-protein kinase</keyword>
<feature type="region of interest" description="Disordered" evidence="8">
    <location>
        <begin position="267"/>
        <end position="293"/>
    </location>
</feature>
<dbReference type="SUPFAM" id="SSF56112">
    <property type="entry name" value="Protein kinase-like (PK-like)"/>
    <property type="match status" value="2"/>
</dbReference>
<dbReference type="Pfam" id="PF03822">
    <property type="entry name" value="NAF"/>
    <property type="match status" value="1"/>
</dbReference>
<evidence type="ECO:0000256" key="1">
    <source>
        <dbReference type="ARBA" id="ARBA00001936"/>
    </source>
</evidence>
<evidence type="ECO:0000256" key="5">
    <source>
        <dbReference type="ARBA" id="ARBA00022741"/>
    </source>
</evidence>
<evidence type="ECO:0000259" key="10">
    <source>
        <dbReference type="PROSITE" id="PS50816"/>
    </source>
</evidence>
<dbReference type="Proteomes" id="UP001374535">
    <property type="component" value="Chromosome 2"/>
</dbReference>
<evidence type="ECO:0000256" key="2">
    <source>
        <dbReference type="ARBA" id="ARBA00012513"/>
    </source>
</evidence>
<evidence type="ECO:0000256" key="6">
    <source>
        <dbReference type="ARBA" id="ARBA00022777"/>
    </source>
</evidence>
<dbReference type="InterPro" id="IPR004041">
    <property type="entry name" value="NAF_dom"/>
</dbReference>
<evidence type="ECO:0000256" key="7">
    <source>
        <dbReference type="ARBA" id="ARBA00022840"/>
    </source>
</evidence>